<protein>
    <recommendedName>
        <fullName evidence="1">N-acetyltransferase domain-containing protein</fullName>
    </recommendedName>
</protein>
<dbReference type="AlphaFoldDB" id="A0A380TAI2"/>
<sequence>MRPIRTLFAHERSRYAQHLCGLDPEARRLRFGRVISDQGIHDSVASLARIPHAILVHEDDALAIAGAVLVTSSDRSLAELAFSVDGAWRRQGLATNLARRALLWARNRDIAQIGIYCLAENVSMRRLAQRIGVQLQIEGPDCEGTIVLPRRTPFSLMEEMVAERTGLVDHFGKRNRLYLRLPPHRRRAA</sequence>
<dbReference type="GO" id="GO:0016747">
    <property type="term" value="F:acyltransferase activity, transferring groups other than amino-acyl groups"/>
    <property type="evidence" value="ECO:0007669"/>
    <property type="project" value="InterPro"/>
</dbReference>
<feature type="domain" description="N-acetyltransferase" evidence="1">
    <location>
        <begin position="2"/>
        <end position="153"/>
    </location>
</feature>
<organism evidence="2">
    <name type="scientific">metagenome</name>
    <dbReference type="NCBI Taxonomy" id="256318"/>
    <lineage>
        <taxon>unclassified sequences</taxon>
        <taxon>metagenomes</taxon>
    </lineage>
</organism>
<reference evidence="2" key="1">
    <citation type="submission" date="2018-07" db="EMBL/GenBank/DDBJ databases">
        <authorList>
            <person name="Quirk P.G."/>
            <person name="Krulwich T.A."/>
        </authorList>
    </citation>
    <scope>NUCLEOTIDE SEQUENCE</scope>
</reference>
<dbReference type="Pfam" id="PF13302">
    <property type="entry name" value="Acetyltransf_3"/>
    <property type="match status" value="1"/>
</dbReference>
<gene>
    <name evidence="2" type="ORF">DF3PB_1220003</name>
</gene>
<proteinExistence type="predicted"/>
<evidence type="ECO:0000259" key="1">
    <source>
        <dbReference type="PROSITE" id="PS51186"/>
    </source>
</evidence>
<name>A0A380TAI2_9ZZZZ</name>
<accession>A0A380TAI2</accession>
<dbReference type="PROSITE" id="PS51186">
    <property type="entry name" value="GNAT"/>
    <property type="match status" value="1"/>
</dbReference>
<dbReference type="SUPFAM" id="SSF55729">
    <property type="entry name" value="Acyl-CoA N-acyltransferases (Nat)"/>
    <property type="match status" value="1"/>
</dbReference>
<dbReference type="EMBL" id="UIDG01000027">
    <property type="protein sequence ID" value="SUS04204.1"/>
    <property type="molecule type" value="Genomic_DNA"/>
</dbReference>
<dbReference type="InterPro" id="IPR016181">
    <property type="entry name" value="Acyl_CoA_acyltransferase"/>
</dbReference>
<evidence type="ECO:0000313" key="2">
    <source>
        <dbReference type="EMBL" id="SUS04204.1"/>
    </source>
</evidence>
<dbReference type="Gene3D" id="3.40.630.30">
    <property type="match status" value="1"/>
</dbReference>
<dbReference type="InterPro" id="IPR000182">
    <property type="entry name" value="GNAT_dom"/>
</dbReference>